<dbReference type="EMBL" id="JACXLD010000001">
    <property type="protein sequence ID" value="MBD2858100.1"/>
    <property type="molecule type" value="Genomic_DNA"/>
</dbReference>
<dbReference type="GO" id="GO:0003700">
    <property type="term" value="F:DNA-binding transcription factor activity"/>
    <property type="evidence" value="ECO:0007669"/>
    <property type="project" value="TreeGrafter"/>
</dbReference>
<keyword evidence="7" id="KW-1185">Reference proteome</keyword>
<dbReference type="InterPro" id="IPR001647">
    <property type="entry name" value="HTH_TetR"/>
</dbReference>
<keyword evidence="3" id="KW-0804">Transcription</keyword>
<dbReference type="Proteomes" id="UP000610558">
    <property type="component" value="Unassembled WGS sequence"/>
</dbReference>
<dbReference type="RefSeq" id="WP_190762516.1">
    <property type="nucleotide sequence ID" value="NZ_JACXLD010000001.1"/>
</dbReference>
<sequence>MEIQRRKPKQQRSIEKYEAVLDACTQVLAEFGFEKATVLELSLVSGVAVPTIYQYFPSKEAIYFAWYERTLDQVLEQLLEVGREEKAADLEEFIVLMLRGALHTIDLYHESLRKLVMDLPQVLLSHIINTVDEKTAETIMQLATEYLGQEPNPNLQPKLKLIISVLVGFIIQRVLRDQNPNEVLEDTIAELAELVFSYLGDLATAENATPTKNH</sequence>
<dbReference type="Gene3D" id="1.10.357.10">
    <property type="entry name" value="Tetracycline Repressor, domain 2"/>
    <property type="match status" value="1"/>
</dbReference>
<evidence type="ECO:0000256" key="2">
    <source>
        <dbReference type="ARBA" id="ARBA00023125"/>
    </source>
</evidence>
<evidence type="ECO:0000313" key="7">
    <source>
        <dbReference type="Proteomes" id="UP000610558"/>
    </source>
</evidence>
<feature type="DNA-binding region" description="H-T-H motif" evidence="4">
    <location>
        <begin position="37"/>
        <end position="56"/>
    </location>
</feature>
<feature type="domain" description="HTH tetR-type" evidence="5">
    <location>
        <begin position="14"/>
        <end position="74"/>
    </location>
</feature>
<gene>
    <name evidence="6" type="ORF">IB286_03700</name>
</gene>
<dbReference type="PANTHER" id="PTHR30055:SF234">
    <property type="entry name" value="HTH-TYPE TRANSCRIPTIONAL REGULATOR BETI"/>
    <property type="match status" value="1"/>
</dbReference>
<dbReference type="PANTHER" id="PTHR30055">
    <property type="entry name" value="HTH-TYPE TRANSCRIPTIONAL REGULATOR RUTR"/>
    <property type="match status" value="1"/>
</dbReference>
<dbReference type="PROSITE" id="PS01081">
    <property type="entry name" value="HTH_TETR_1"/>
    <property type="match status" value="1"/>
</dbReference>
<dbReference type="InterPro" id="IPR050109">
    <property type="entry name" value="HTH-type_TetR-like_transc_reg"/>
</dbReference>
<reference evidence="6" key="1">
    <citation type="submission" date="2020-09" db="EMBL/GenBank/DDBJ databases">
        <authorList>
            <person name="Yoon J.-W."/>
        </authorList>
    </citation>
    <scope>NUCLEOTIDE SEQUENCE</scope>
    <source>
        <strain evidence="6">KMU-158</strain>
    </source>
</reference>
<accession>A0A927C252</accession>
<protein>
    <submittedName>
        <fullName evidence="6">TetR/AcrR family transcriptional regulator</fullName>
    </submittedName>
</protein>
<dbReference type="Pfam" id="PF00440">
    <property type="entry name" value="TetR_N"/>
    <property type="match status" value="1"/>
</dbReference>
<evidence type="ECO:0000259" key="5">
    <source>
        <dbReference type="PROSITE" id="PS50977"/>
    </source>
</evidence>
<proteinExistence type="predicted"/>
<organism evidence="6 7">
    <name type="scientific">Spongiibacter pelagi</name>
    <dbReference type="NCBI Taxonomy" id="2760804"/>
    <lineage>
        <taxon>Bacteria</taxon>
        <taxon>Pseudomonadati</taxon>
        <taxon>Pseudomonadota</taxon>
        <taxon>Gammaproteobacteria</taxon>
        <taxon>Cellvibrionales</taxon>
        <taxon>Spongiibacteraceae</taxon>
        <taxon>Spongiibacter</taxon>
    </lineage>
</organism>
<dbReference type="SUPFAM" id="SSF46689">
    <property type="entry name" value="Homeodomain-like"/>
    <property type="match status" value="1"/>
</dbReference>
<dbReference type="PROSITE" id="PS50977">
    <property type="entry name" value="HTH_TETR_2"/>
    <property type="match status" value="1"/>
</dbReference>
<comment type="caution">
    <text evidence="6">The sequence shown here is derived from an EMBL/GenBank/DDBJ whole genome shotgun (WGS) entry which is preliminary data.</text>
</comment>
<evidence type="ECO:0000256" key="3">
    <source>
        <dbReference type="ARBA" id="ARBA00023163"/>
    </source>
</evidence>
<keyword evidence="2 4" id="KW-0238">DNA-binding</keyword>
<dbReference type="AlphaFoldDB" id="A0A927C252"/>
<dbReference type="PRINTS" id="PR00455">
    <property type="entry name" value="HTHTETR"/>
</dbReference>
<name>A0A927C252_9GAMM</name>
<keyword evidence="1" id="KW-0805">Transcription regulation</keyword>
<dbReference type="GO" id="GO:0000976">
    <property type="term" value="F:transcription cis-regulatory region binding"/>
    <property type="evidence" value="ECO:0007669"/>
    <property type="project" value="TreeGrafter"/>
</dbReference>
<dbReference type="InterPro" id="IPR009057">
    <property type="entry name" value="Homeodomain-like_sf"/>
</dbReference>
<dbReference type="InterPro" id="IPR023772">
    <property type="entry name" value="DNA-bd_HTH_TetR-type_CS"/>
</dbReference>
<evidence type="ECO:0000256" key="4">
    <source>
        <dbReference type="PROSITE-ProRule" id="PRU00335"/>
    </source>
</evidence>
<evidence type="ECO:0000313" key="6">
    <source>
        <dbReference type="EMBL" id="MBD2858100.1"/>
    </source>
</evidence>
<evidence type="ECO:0000256" key="1">
    <source>
        <dbReference type="ARBA" id="ARBA00023015"/>
    </source>
</evidence>